<dbReference type="InterPro" id="IPR014287">
    <property type="entry name" value="Nase_Fe-Fe_AnfO"/>
</dbReference>
<dbReference type="RefSeq" id="WP_304542067.1">
    <property type="nucleotide sequence ID" value="NZ_JARPTC010000009.1"/>
</dbReference>
<comment type="caution">
    <text evidence="1">The sequence shown here is derived from an EMBL/GenBank/DDBJ whole genome shotgun (WGS) entry which is preliminary data.</text>
</comment>
<evidence type="ECO:0000313" key="2">
    <source>
        <dbReference type="Proteomes" id="UP001172911"/>
    </source>
</evidence>
<accession>A0AAW7ZCJ3</accession>
<evidence type="ECO:0000313" key="1">
    <source>
        <dbReference type="EMBL" id="MDO7786954.1"/>
    </source>
</evidence>
<dbReference type="AlphaFoldDB" id="A0AAW7ZCJ3"/>
<dbReference type="Proteomes" id="UP001172911">
    <property type="component" value="Unassembled WGS sequence"/>
</dbReference>
<gene>
    <name evidence="1" type="ORF">P6N53_06925</name>
</gene>
<reference evidence="1" key="1">
    <citation type="journal article" date="2023" name="J. Hazard. Mater.">
        <title>Anaerobic biodegradation of pyrene and benzo[a]pyrene by a new sulfate-reducing Desulforamulus aquiferis strain DSA.</title>
        <authorList>
            <person name="Zhang Z."/>
            <person name="Sun J."/>
            <person name="Gong X."/>
            <person name="Wang C."/>
            <person name="Wang H."/>
        </authorList>
    </citation>
    <scope>NUCLEOTIDE SEQUENCE</scope>
    <source>
        <strain evidence="1">DSA</strain>
    </source>
</reference>
<organism evidence="1 2">
    <name type="scientific">Desulforamulus aquiferis</name>
    <dbReference type="NCBI Taxonomy" id="1397668"/>
    <lineage>
        <taxon>Bacteria</taxon>
        <taxon>Bacillati</taxon>
        <taxon>Bacillota</taxon>
        <taxon>Clostridia</taxon>
        <taxon>Eubacteriales</taxon>
        <taxon>Peptococcaceae</taxon>
        <taxon>Desulforamulus</taxon>
    </lineage>
</organism>
<proteinExistence type="predicted"/>
<dbReference type="Pfam" id="PF09582">
    <property type="entry name" value="AnfO_nitrog"/>
    <property type="match status" value="1"/>
</dbReference>
<keyword evidence="2" id="KW-1185">Reference proteome</keyword>
<protein>
    <submittedName>
        <fullName evidence="1">Fe-only nitrogenase accessory AnfO family protein</fullName>
    </submittedName>
</protein>
<reference evidence="1" key="2">
    <citation type="submission" date="2023-03" db="EMBL/GenBank/DDBJ databases">
        <authorList>
            <person name="Zhang Z."/>
        </authorList>
    </citation>
    <scope>NUCLEOTIDE SEQUENCE</scope>
    <source>
        <strain evidence="1">DSA</strain>
    </source>
</reference>
<sequence length="209" mass="23925">MPKDIAVYVNGRGHTVSLYEQGTIKIYERRQGIWSLSKEKEFSLGENFTMKDLRSRMKEVVDFLGQCKTFVGLSVTGVPYFELEKARCSVWEYEGDPLGFLDYVLEKEEAEEKESAEAKTTPVAPVETFPGCYRISLKEIQEKNTGVTSKQALLPFIRQGKFYQLEVICNHIPPWLETELQIGNLESRSEVIARNEIKVIITKKACQQC</sequence>
<dbReference type="EMBL" id="JARPTC010000009">
    <property type="protein sequence ID" value="MDO7786954.1"/>
    <property type="molecule type" value="Genomic_DNA"/>
</dbReference>
<name>A0AAW7ZCJ3_9FIRM</name>